<comment type="subcellular location">
    <subcellularLocation>
        <location evidence="1">Secreted</location>
    </subcellularLocation>
</comment>
<dbReference type="FunFam" id="2.40.10.10:FF:000015">
    <property type="entry name" value="Atrial natriuretic peptide-converting enzyme"/>
    <property type="match status" value="1"/>
</dbReference>
<dbReference type="SMART" id="SM00020">
    <property type="entry name" value="Tryp_SPc"/>
    <property type="match status" value="1"/>
</dbReference>
<sequence length="394" mass="42945">MILTTSCVLLAVINYGHAQNPNCDFTQNVQANRMYYVYSPGYPRNYTAGVQCRWIGICPAGYNCRLDCPEVNLPQSNMCSMDRLLISRTGDPQLSSAEYYCGRGTLSVTSVAQRLSIGLISSYYSTGGRFYCQLTAQRAAVTPAPCRCGYKKSNRIVGGQETGVNEFPMMAGVVYVDIRQIKCGGVIISARHVLTAAHCVIRRTVNDIAVVVGEHDVNTGDSPATQGFRVISIRIHPLYNLSNYDNDIAILTLQQDIVFSDRVGPVCLPFKFINNDFAGNKVTVLGWGTLFPGGPTSNVLQKVDLDVISQATCRRSEALLTPRQMCTYTPGKDSCQDDSGGPLLYTDPSNGLLYNVGLVSYGAFCASGSPAVNTRVTSFLDWIVATTQVDFCRT</sequence>
<dbReference type="PROSITE" id="PS00134">
    <property type="entry name" value="TRYPSIN_HIS"/>
    <property type="match status" value="1"/>
</dbReference>
<dbReference type="RefSeq" id="XP_013173938.1">
    <property type="nucleotide sequence ID" value="XM_013318484.1"/>
</dbReference>
<dbReference type="Gene3D" id="2.40.10.10">
    <property type="entry name" value="Trypsin-like serine proteases"/>
    <property type="match status" value="1"/>
</dbReference>
<evidence type="ECO:0000256" key="4">
    <source>
        <dbReference type="ARBA" id="ARBA00022801"/>
    </source>
</evidence>
<keyword evidence="2" id="KW-0964">Secreted</keyword>
<name>A0AAJ6ZJP4_PAPXU</name>
<dbReference type="Pfam" id="PF00089">
    <property type="entry name" value="Trypsin"/>
    <property type="match status" value="1"/>
</dbReference>
<dbReference type="PROSITE" id="PS01180">
    <property type="entry name" value="CUB"/>
    <property type="match status" value="1"/>
</dbReference>
<feature type="domain" description="CUB" evidence="10">
    <location>
        <begin position="23"/>
        <end position="137"/>
    </location>
</feature>
<dbReference type="PRINTS" id="PR00722">
    <property type="entry name" value="CHYMOTRYPSIN"/>
</dbReference>
<evidence type="ECO:0000256" key="7">
    <source>
        <dbReference type="ARBA" id="ARBA00024195"/>
    </source>
</evidence>
<dbReference type="Proteomes" id="UP000694872">
    <property type="component" value="Unplaced"/>
</dbReference>
<dbReference type="Gene3D" id="2.60.120.290">
    <property type="entry name" value="Spermadhesin, CUB domain"/>
    <property type="match status" value="1"/>
</dbReference>
<keyword evidence="9" id="KW-0732">Signal</keyword>
<accession>A0AAJ6ZJP4</accession>
<dbReference type="SUPFAM" id="SSF49854">
    <property type="entry name" value="Spermadhesin, CUB domain"/>
    <property type="match status" value="1"/>
</dbReference>
<keyword evidence="5" id="KW-0720">Serine protease</keyword>
<dbReference type="SUPFAM" id="SSF50494">
    <property type="entry name" value="Trypsin-like serine proteases"/>
    <property type="match status" value="1"/>
</dbReference>
<evidence type="ECO:0000259" key="10">
    <source>
        <dbReference type="PROSITE" id="PS01180"/>
    </source>
</evidence>
<evidence type="ECO:0000256" key="9">
    <source>
        <dbReference type="SAM" id="SignalP"/>
    </source>
</evidence>
<feature type="signal peptide" evidence="9">
    <location>
        <begin position="1"/>
        <end position="18"/>
    </location>
</feature>
<evidence type="ECO:0000256" key="8">
    <source>
        <dbReference type="PROSITE-ProRule" id="PRU00059"/>
    </source>
</evidence>
<dbReference type="InterPro" id="IPR035914">
    <property type="entry name" value="Sperma_CUB_dom_sf"/>
</dbReference>
<evidence type="ECO:0000256" key="5">
    <source>
        <dbReference type="ARBA" id="ARBA00022825"/>
    </source>
</evidence>
<protein>
    <submittedName>
        <fullName evidence="12">Venom serine protease-like</fullName>
    </submittedName>
</protein>
<proteinExistence type="inferred from homology"/>
<feature type="domain" description="Peptidase S1" evidence="11">
    <location>
        <begin position="156"/>
        <end position="388"/>
    </location>
</feature>
<dbReference type="InterPro" id="IPR001314">
    <property type="entry name" value="Peptidase_S1A"/>
</dbReference>
<dbReference type="InterPro" id="IPR051487">
    <property type="entry name" value="Ser/Thr_Proteases_Immune/Dev"/>
</dbReference>
<dbReference type="InterPro" id="IPR001254">
    <property type="entry name" value="Trypsin_dom"/>
</dbReference>
<comment type="similarity">
    <text evidence="7">Belongs to the peptidase S1 family. CLIP subfamily.</text>
</comment>
<feature type="chain" id="PRO_5042482838" evidence="9">
    <location>
        <begin position="19"/>
        <end position="394"/>
    </location>
</feature>
<dbReference type="CDD" id="cd00190">
    <property type="entry name" value="Tryp_SPc"/>
    <property type="match status" value="1"/>
</dbReference>
<evidence type="ECO:0000313" key="12">
    <source>
        <dbReference type="RefSeq" id="XP_013173938.1"/>
    </source>
</evidence>
<dbReference type="GO" id="GO:0006508">
    <property type="term" value="P:proteolysis"/>
    <property type="evidence" value="ECO:0007669"/>
    <property type="project" value="UniProtKB-KW"/>
</dbReference>
<keyword evidence="3" id="KW-0645">Protease</keyword>
<organism evidence="12">
    <name type="scientific">Papilio xuthus</name>
    <name type="common">Asian swallowtail butterfly</name>
    <dbReference type="NCBI Taxonomy" id="66420"/>
    <lineage>
        <taxon>Eukaryota</taxon>
        <taxon>Metazoa</taxon>
        <taxon>Ecdysozoa</taxon>
        <taxon>Arthropoda</taxon>
        <taxon>Hexapoda</taxon>
        <taxon>Insecta</taxon>
        <taxon>Pterygota</taxon>
        <taxon>Neoptera</taxon>
        <taxon>Endopterygota</taxon>
        <taxon>Lepidoptera</taxon>
        <taxon>Glossata</taxon>
        <taxon>Ditrysia</taxon>
        <taxon>Papilionoidea</taxon>
        <taxon>Papilionidae</taxon>
        <taxon>Papilioninae</taxon>
        <taxon>Papilio</taxon>
    </lineage>
</organism>
<evidence type="ECO:0000256" key="6">
    <source>
        <dbReference type="ARBA" id="ARBA00023157"/>
    </source>
</evidence>
<keyword evidence="6" id="KW-1015">Disulfide bond</keyword>
<comment type="caution">
    <text evidence="8">Lacks conserved residue(s) required for the propagation of feature annotation.</text>
</comment>
<keyword evidence="4" id="KW-0378">Hydrolase</keyword>
<gene>
    <name evidence="12" type="primary">LOC106122470</name>
</gene>
<dbReference type="KEGG" id="pxu:106122470"/>
<dbReference type="InterPro" id="IPR009003">
    <property type="entry name" value="Peptidase_S1_PA"/>
</dbReference>
<dbReference type="InterPro" id="IPR000859">
    <property type="entry name" value="CUB_dom"/>
</dbReference>
<evidence type="ECO:0000256" key="3">
    <source>
        <dbReference type="ARBA" id="ARBA00022670"/>
    </source>
</evidence>
<dbReference type="GO" id="GO:0004252">
    <property type="term" value="F:serine-type endopeptidase activity"/>
    <property type="evidence" value="ECO:0007669"/>
    <property type="project" value="InterPro"/>
</dbReference>
<dbReference type="InterPro" id="IPR043504">
    <property type="entry name" value="Peptidase_S1_PA_chymotrypsin"/>
</dbReference>
<dbReference type="GeneID" id="106122470"/>
<evidence type="ECO:0000256" key="2">
    <source>
        <dbReference type="ARBA" id="ARBA00022525"/>
    </source>
</evidence>
<evidence type="ECO:0000256" key="1">
    <source>
        <dbReference type="ARBA" id="ARBA00004613"/>
    </source>
</evidence>
<dbReference type="PROSITE" id="PS50240">
    <property type="entry name" value="TRYPSIN_DOM"/>
    <property type="match status" value="1"/>
</dbReference>
<dbReference type="GO" id="GO:0005576">
    <property type="term" value="C:extracellular region"/>
    <property type="evidence" value="ECO:0007669"/>
    <property type="project" value="UniProtKB-SubCell"/>
</dbReference>
<dbReference type="Pfam" id="PF00431">
    <property type="entry name" value="CUB"/>
    <property type="match status" value="1"/>
</dbReference>
<dbReference type="InterPro" id="IPR018114">
    <property type="entry name" value="TRYPSIN_HIS"/>
</dbReference>
<dbReference type="AlphaFoldDB" id="A0AAJ6ZJP4"/>
<reference evidence="12" key="1">
    <citation type="submission" date="2025-08" db="UniProtKB">
        <authorList>
            <consortium name="RefSeq"/>
        </authorList>
    </citation>
    <scope>IDENTIFICATION</scope>
</reference>
<dbReference type="PANTHER" id="PTHR24256">
    <property type="entry name" value="TRYPTASE-RELATED"/>
    <property type="match status" value="1"/>
</dbReference>
<evidence type="ECO:0000259" key="11">
    <source>
        <dbReference type="PROSITE" id="PS50240"/>
    </source>
</evidence>